<keyword evidence="2" id="KW-1185">Reference proteome</keyword>
<sequence length="70" mass="7675">MNQRGSNRKPSLNGVAIKIIPIRNMANASATELAAMRASYNLEEQIGPQMETELVPELGHAWMLGAKPAW</sequence>
<name>A0ABR2DTF2_9ROSI</name>
<comment type="caution">
    <text evidence="1">The sequence shown here is derived from an EMBL/GenBank/DDBJ whole genome shotgun (WGS) entry which is preliminary data.</text>
</comment>
<accession>A0ABR2DTF2</accession>
<dbReference type="EMBL" id="JBBPBM010000023">
    <property type="protein sequence ID" value="KAK8545100.1"/>
    <property type="molecule type" value="Genomic_DNA"/>
</dbReference>
<gene>
    <name evidence="1" type="ORF">V6N12_025949</name>
</gene>
<proteinExistence type="predicted"/>
<dbReference type="Proteomes" id="UP001472677">
    <property type="component" value="Unassembled WGS sequence"/>
</dbReference>
<protein>
    <submittedName>
        <fullName evidence="1">Uncharacterized protein</fullName>
    </submittedName>
</protein>
<evidence type="ECO:0000313" key="1">
    <source>
        <dbReference type="EMBL" id="KAK8545100.1"/>
    </source>
</evidence>
<evidence type="ECO:0000313" key="2">
    <source>
        <dbReference type="Proteomes" id="UP001472677"/>
    </source>
</evidence>
<reference evidence="1 2" key="1">
    <citation type="journal article" date="2024" name="G3 (Bethesda)">
        <title>Genome assembly of Hibiscus sabdariffa L. provides insights into metabolisms of medicinal natural products.</title>
        <authorList>
            <person name="Kim T."/>
        </authorList>
    </citation>
    <scope>NUCLEOTIDE SEQUENCE [LARGE SCALE GENOMIC DNA]</scope>
    <source>
        <strain evidence="1">TK-2024</strain>
        <tissue evidence="1">Old leaves</tissue>
    </source>
</reference>
<organism evidence="1 2">
    <name type="scientific">Hibiscus sabdariffa</name>
    <name type="common">roselle</name>
    <dbReference type="NCBI Taxonomy" id="183260"/>
    <lineage>
        <taxon>Eukaryota</taxon>
        <taxon>Viridiplantae</taxon>
        <taxon>Streptophyta</taxon>
        <taxon>Embryophyta</taxon>
        <taxon>Tracheophyta</taxon>
        <taxon>Spermatophyta</taxon>
        <taxon>Magnoliopsida</taxon>
        <taxon>eudicotyledons</taxon>
        <taxon>Gunneridae</taxon>
        <taxon>Pentapetalae</taxon>
        <taxon>rosids</taxon>
        <taxon>malvids</taxon>
        <taxon>Malvales</taxon>
        <taxon>Malvaceae</taxon>
        <taxon>Malvoideae</taxon>
        <taxon>Hibiscus</taxon>
    </lineage>
</organism>